<gene>
    <name evidence="1" type="ORF">PBRASI_LOCUS11528</name>
</gene>
<evidence type="ECO:0000313" key="2">
    <source>
        <dbReference type="Proteomes" id="UP000789739"/>
    </source>
</evidence>
<organism evidence="1 2">
    <name type="scientific">Paraglomus brasilianum</name>
    <dbReference type="NCBI Taxonomy" id="144538"/>
    <lineage>
        <taxon>Eukaryota</taxon>
        <taxon>Fungi</taxon>
        <taxon>Fungi incertae sedis</taxon>
        <taxon>Mucoromycota</taxon>
        <taxon>Glomeromycotina</taxon>
        <taxon>Glomeromycetes</taxon>
        <taxon>Paraglomerales</taxon>
        <taxon>Paraglomeraceae</taxon>
        <taxon>Paraglomus</taxon>
    </lineage>
</organism>
<feature type="non-terminal residue" evidence="1">
    <location>
        <position position="166"/>
    </location>
</feature>
<proteinExistence type="predicted"/>
<dbReference type="OrthoDB" id="2445683at2759"/>
<dbReference type="AlphaFoldDB" id="A0A9N9EET9"/>
<name>A0A9N9EET9_9GLOM</name>
<protein>
    <submittedName>
        <fullName evidence="1">3408_t:CDS:1</fullName>
    </submittedName>
</protein>
<reference evidence="1" key="1">
    <citation type="submission" date="2021-06" db="EMBL/GenBank/DDBJ databases">
        <authorList>
            <person name="Kallberg Y."/>
            <person name="Tangrot J."/>
            <person name="Rosling A."/>
        </authorList>
    </citation>
    <scope>NUCLEOTIDE SEQUENCE</scope>
    <source>
        <strain evidence="1">BR232B</strain>
    </source>
</reference>
<dbReference type="Proteomes" id="UP000789739">
    <property type="component" value="Unassembled WGS sequence"/>
</dbReference>
<dbReference type="EMBL" id="CAJVPI010005780">
    <property type="protein sequence ID" value="CAG8675581.1"/>
    <property type="molecule type" value="Genomic_DNA"/>
</dbReference>
<comment type="caution">
    <text evidence="1">The sequence shown here is derived from an EMBL/GenBank/DDBJ whole genome shotgun (WGS) entry which is preliminary data.</text>
</comment>
<feature type="non-terminal residue" evidence="1">
    <location>
        <position position="1"/>
    </location>
</feature>
<accession>A0A9N9EET9</accession>
<evidence type="ECO:0000313" key="1">
    <source>
        <dbReference type="EMBL" id="CAG8675581.1"/>
    </source>
</evidence>
<sequence length="166" mass="18891">KEKKIIQKLNSELKLNLSEPNLEQVISQIKELINKPDTTPTVIVDNQAETLTKENQQLQQTILNLQQQLTNSETPFGEDLSTIKQLDLTSLEQLFPNQLENSFKSQLLAATSYQQLVKTRQEFIQKHLQKESSNDLSTLVPTNNPAPNLKTERIIWLSLLVASLLT</sequence>
<keyword evidence="2" id="KW-1185">Reference proteome</keyword>